<comment type="caution">
    <text evidence="2">The sequence shown here is derived from an EMBL/GenBank/DDBJ whole genome shotgun (WGS) entry which is preliminary data.</text>
</comment>
<protein>
    <submittedName>
        <fullName evidence="2">Uncharacterized protein</fullName>
    </submittedName>
</protein>
<evidence type="ECO:0000313" key="2">
    <source>
        <dbReference type="EMBL" id="GLQ72023.1"/>
    </source>
</evidence>
<keyword evidence="3" id="KW-1185">Reference proteome</keyword>
<keyword evidence="1" id="KW-1133">Transmembrane helix</keyword>
<keyword evidence="1" id="KW-0812">Transmembrane</keyword>
<evidence type="ECO:0000313" key="3">
    <source>
        <dbReference type="Proteomes" id="UP001156690"/>
    </source>
</evidence>
<proteinExistence type="predicted"/>
<feature type="transmembrane region" description="Helical" evidence="1">
    <location>
        <begin position="215"/>
        <end position="234"/>
    </location>
</feature>
<dbReference type="EMBL" id="BSNX01000010">
    <property type="protein sequence ID" value="GLQ72023.1"/>
    <property type="molecule type" value="Genomic_DNA"/>
</dbReference>
<evidence type="ECO:0000256" key="1">
    <source>
        <dbReference type="SAM" id="Phobius"/>
    </source>
</evidence>
<organism evidence="2 3">
    <name type="scientific">Vibrio penaeicida</name>
    <dbReference type="NCBI Taxonomy" id="104609"/>
    <lineage>
        <taxon>Bacteria</taxon>
        <taxon>Pseudomonadati</taxon>
        <taxon>Pseudomonadota</taxon>
        <taxon>Gammaproteobacteria</taxon>
        <taxon>Vibrionales</taxon>
        <taxon>Vibrionaceae</taxon>
        <taxon>Vibrio</taxon>
    </lineage>
</organism>
<gene>
    <name evidence="2" type="ORF">GCM10007932_13830</name>
</gene>
<name>A0AAV5NP34_9VIBR</name>
<sequence>MASNKYIALENKVRNKRFSLEEFLETRLIAQNTLEDIDRDSLLKLLLEMSEEGARLNQPKITGILTDFGFEPSLTEDENYKFRLIYENRVNGLSSKRLRAVIESDNTDGLMKLEQKIEDLGRRLDNDTPTNNGVDKEDLRKAIDEIAQQSRKLAAPIKMPAPKDMEVQLVSADSLNRLSEYNNDINILLTLCSVFLGAFLGVLGNLFFATEVNNGAIGVTIILAVVAFVFGGLFHRLNNRKENLNKEMLGTEQAVDINTYDQ</sequence>
<feature type="transmembrane region" description="Helical" evidence="1">
    <location>
        <begin position="187"/>
        <end position="209"/>
    </location>
</feature>
<accession>A0AAV5NP34</accession>
<dbReference type="AlphaFoldDB" id="A0AAV5NP34"/>
<dbReference type="Proteomes" id="UP001156690">
    <property type="component" value="Unassembled WGS sequence"/>
</dbReference>
<dbReference type="RefSeq" id="WP_224055618.1">
    <property type="nucleotide sequence ID" value="NZ_AP025145.1"/>
</dbReference>
<reference evidence="3" key="1">
    <citation type="journal article" date="2019" name="Int. J. Syst. Evol. Microbiol.">
        <title>The Global Catalogue of Microorganisms (GCM) 10K type strain sequencing project: providing services to taxonomists for standard genome sequencing and annotation.</title>
        <authorList>
            <consortium name="The Broad Institute Genomics Platform"/>
            <consortium name="The Broad Institute Genome Sequencing Center for Infectious Disease"/>
            <person name="Wu L."/>
            <person name="Ma J."/>
        </authorList>
    </citation>
    <scope>NUCLEOTIDE SEQUENCE [LARGE SCALE GENOMIC DNA]</scope>
    <source>
        <strain evidence="3">NBRC 15640</strain>
    </source>
</reference>
<keyword evidence="1" id="KW-0472">Membrane</keyword>